<dbReference type="EMBL" id="VIIS01001247">
    <property type="protein sequence ID" value="KAF0300645.1"/>
    <property type="molecule type" value="Genomic_DNA"/>
</dbReference>
<keyword evidence="3" id="KW-1185">Reference proteome</keyword>
<dbReference type="GO" id="GO:0042393">
    <property type="term" value="F:histone binding"/>
    <property type="evidence" value="ECO:0007669"/>
    <property type="project" value="TreeGrafter"/>
</dbReference>
<dbReference type="AlphaFoldDB" id="A0A6A4W2I5"/>
<dbReference type="GO" id="GO:0031490">
    <property type="term" value="F:chromatin DNA binding"/>
    <property type="evidence" value="ECO:0007669"/>
    <property type="project" value="TreeGrafter"/>
</dbReference>
<reference evidence="2 3" key="1">
    <citation type="submission" date="2019-07" db="EMBL/GenBank/DDBJ databases">
        <title>Draft genome assembly of a fouling barnacle, Amphibalanus amphitrite (Darwin, 1854): The first reference genome for Thecostraca.</title>
        <authorList>
            <person name="Kim W."/>
        </authorList>
    </citation>
    <scope>NUCLEOTIDE SEQUENCE [LARGE SCALE GENOMIC DNA]</scope>
    <source>
        <strain evidence="2">SNU_AA5</strain>
        <tissue evidence="2">Soma without cirri and trophi</tissue>
    </source>
</reference>
<evidence type="ECO:0000313" key="3">
    <source>
        <dbReference type="Proteomes" id="UP000440578"/>
    </source>
</evidence>
<dbReference type="InterPro" id="IPR039187">
    <property type="entry name" value="SNO_AAA"/>
</dbReference>
<feature type="domain" description="Strawberry notch AAA" evidence="1">
    <location>
        <begin position="3"/>
        <end position="52"/>
    </location>
</feature>
<evidence type="ECO:0000313" key="2">
    <source>
        <dbReference type="EMBL" id="KAF0300645.1"/>
    </source>
</evidence>
<sequence>MELQYLGVGAMEIVAMDMKLRGSYMARQLSFHGTAFRIDEVRLTPEMVALYDDSVRLWVEAREKFQRAAELIDADKSLKKSMWGQFWSAHQRFFKYLCIGAKVKHVVNIARRAVPVTWARCDLKATTADSNSMKMGKCVVIGMQSTGEARTLEQLERDDGELTDFVSTSK</sequence>
<dbReference type="GO" id="GO:0006355">
    <property type="term" value="P:regulation of DNA-templated transcription"/>
    <property type="evidence" value="ECO:0007669"/>
    <property type="project" value="InterPro"/>
</dbReference>
<comment type="caution">
    <text evidence="2">The sequence shown here is derived from an EMBL/GenBank/DDBJ whole genome shotgun (WGS) entry which is preliminary data.</text>
</comment>
<gene>
    <name evidence="2" type="primary">sno_3</name>
    <name evidence="2" type="ORF">FJT64_026895</name>
</gene>
<dbReference type="PANTHER" id="PTHR12706:SF30">
    <property type="entry name" value="PROTEIN STRAWBERRY NOTCH-RELATED"/>
    <property type="match status" value="1"/>
</dbReference>
<name>A0A6A4W2I5_AMPAM</name>
<accession>A0A6A4W2I5</accession>
<dbReference type="OrthoDB" id="421838at2759"/>
<dbReference type="Proteomes" id="UP000440578">
    <property type="component" value="Unassembled WGS sequence"/>
</dbReference>
<dbReference type="GO" id="GO:0005634">
    <property type="term" value="C:nucleus"/>
    <property type="evidence" value="ECO:0007669"/>
    <property type="project" value="TreeGrafter"/>
</dbReference>
<proteinExistence type="predicted"/>
<organism evidence="2 3">
    <name type="scientific">Amphibalanus amphitrite</name>
    <name type="common">Striped barnacle</name>
    <name type="synonym">Balanus amphitrite</name>
    <dbReference type="NCBI Taxonomy" id="1232801"/>
    <lineage>
        <taxon>Eukaryota</taxon>
        <taxon>Metazoa</taxon>
        <taxon>Ecdysozoa</taxon>
        <taxon>Arthropoda</taxon>
        <taxon>Crustacea</taxon>
        <taxon>Multicrustacea</taxon>
        <taxon>Cirripedia</taxon>
        <taxon>Thoracica</taxon>
        <taxon>Thoracicalcarea</taxon>
        <taxon>Balanomorpha</taxon>
        <taxon>Balanoidea</taxon>
        <taxon>Balanidae</taxon>
        <taxon>Amphibalaninae</taxon>
        <taxon>Amphibalanus</taxon>
    </lineage>
</organism>
<dbReference type="Pfam" id="PF13872">
    <property type="entry name" value="AAA_34"/>
    <property type="match status" value="1"/>
</dbReference>
<dbReference type="InterPro" id="IPR026741">
    <property type="entry name" value="SNO"/>
</dbReference>
<protein>
    <submittedName>
        <fullName evidence="2">Protein strawberry notch</fullName>
    </submittedName>
</protein>
<evidence type="ECO:0000259" key="1">
    <source>
        <dbReference type="Pfam" id="PF13872"/>
    </source>
</evidence>
<dbReference type="PANTHER" id="PTHR12706">
    <property type="entry name" value="STRAWBERRY NOTCH-RELATED"/>
    <property type="match status" value="1"/>
</dbReference>